<feature type="non-terminal residue" evidence="3">
    <location>
        <position position="268"/>
    </location>
</feature>
<dbReference type="GO" id="GO:0008270">
    <property type="term" value="F:zinc ion binding"/>
    <property type="evidence" value="ECO:0007669"/>
    <property type="project" value="UniProtKB-KW"/>
</dbReference>
<reference evidence="3 4" key="1">
    <citation type="journal article" date="2023" name="Arcadia Sci">
        <title>De novo assembly of a long-read Amblyomma americanum tick genome.</title>
        <authorList>
            <person name="Chou S."/>
            <person name="Poskanzer K.E."/>
            <person name="Rollins M."/>
            <person name="Thuy-Boun P.S."/>
        </authorList>
    </citation>
    <scope>NUCLEOTIDE SEQUENCE [LARGE SCALE GENOMIC DNA]</scope>
    <source>
        <strain evidence="3">F_SG_1</strain>
        <tissue evidence="3">Salivary glands</tissue>
    </source>
</reference>
<dbReference type="InterPro" id="IPR007527">
    <property type="entry name" value="Znf_SWIM"/>
</dbReference>
<dbReference type="PANTHER" id="PTHR22619:SF1">
    <property type="entry name" value="ZINC FINGER SWIM DOMAIN-CONTAINING PROTEIN 8"/>
    <property type="match status" value="1"/>
</dbReference>
<dbReference type="PANTHER" id="PTHR22619">
    <property type="entry name" value="ZINC FINGER SWIM DOMAIN CONTAINING PROTEIN 4, 5, 6"/>
    <property type="match status" value="1"/>
</dbReference>
<evidence type="ECO:0000313" key="4">
    <source>
        <dbReference type="Proteomes" id="UP001321473"/>
    </source>
</evidence>
<accession>A0AAQ4E3V8</accession>
<protein>
    <recommendedName>
        <fullName evidence="2">SWIM-type domain-containing protein</fullName>
    </recommendedName>
</protein>
<gene>
    <name evidence="3" type="ORF">V5799_014145</name>
</gene>
<organism evidence="3 4">
    <name type="scientific">Amblyomma americanum</name>
    <name type="common">Lone star tick</name>
    <dbReference type="NCBI Taxonomy" id="6943"/>
    <lineage>
        <taxon>Eukaryota</taxon>
        <taxon>Metazoa</taxon>
        <taxon>Ecdysozoa</taxon>
        <taxon>Arthropoda</taxon>
        <taxon>Chelicerata</taxon>
        <taxon>Arachnida</taxon>
        <taxon>Acari</taxon>
        <taxon>Parasitiformes</taxon>
        <taxon>Ixodida</taxon>
        <taxon>Ixodoidea</taxon>
        <taxon>Ixodidae</taxon>
        <taxon>Amblyomminae</taxon>
        <taxon>Amblyomma</taxon>
    </lineage>
</organism>
<dbReference type="Proteomes" id="UP001321473">
    <property type="component" value="Unassembled WGS sequence"/>
</dbReference>
<evidence type="ECO:0000259" key="2">
    <source>
        <dbReference type="PROSITE" id="PS50966"/>
    </source>
</evidence>
<sequence>MFDWDEGDRFSFEDSDRFEEDSLCSWISEPESLCNNWRGWKRPTGNPSHASALHGGHCRSKGEAGQVLPLVELAAREVAAHIPFEVVEHVYPPVPEQLQLRIAFWSFPENEEDIRLYSCLANGSPEEFQRGEHLFKAKATKDLLQIGFHLSATVHPPQSLPVSKGSYNVAVTFDRCRITSCNCTCSSVASWCSHVVAVCLHRIHQPNQVCLRAPVSESLSRLHRDQLQKFAQYLISELPQQILPTAQRLLDELLSSQQTAINTLRGAP</sequence>
<evidence type="ECO:0000256" key="1">
    <source>
        <dbReference type="PROSITE-ProRule" id="PRU00325"/>
    </source>
</evidence>
<feature type="domain" description="SWIM-type" evidence="2">
    <location>
        <begin position="167"/>
        <end position="203"/>
    </location>
</feature>
<comment type="caution">
    <text evidence="3">The sequence shown here is derived from an EMBL/GenBank/DDBJ whole genome shotgun (WGS) entry which is preliminary data.</text>
</comment>
<evidence type="ECO:0000313" key="3">
    <source>
        <dbReference type="EMBL" id="KAK8769390.1"/>
    </source>
</evidence>
<keyword evidence="4" id="KW-1185">Reference proteome</keyword>
<keyword evidence="1" id="KW-0479">Metal-binding</keyword>
<keyword evidence="1" id="KW-0862">Zinc</keyword>
<dbReference type="AlphaFoldDB" id="A0AAQ4E3V8"/>
<dbReference type="GO" id="GO:0031462">
    <property type="term" value="C:Cul2-RING ubiquitin ligase complex"/>
    <property type="evidence" value="ECO:0007669"/>
    <property type="project" value="TreeGrafter"/>
</dbReference>
<keyword evidence="1" id="KW-0863">Zinc-finger</keyword>
<name>A0AAQ4E3V8_AMBAM</name>
<dbReference type="PROSITE" id="PS50966">
    <property type="entry name" value="ZF_SWIM"/>
    <property type="match status" value="1"/>
</dbReference>
<dbReference type="EMBL" id="JARKHS020022667">
    <property type="protein sequence ID" value="KAK8769390.1"/>
    <property type="molecule type" value="Genomic_DNA"/>
</dbReference>
<proteinExistence type="predicted"/>